<accession>A0A840WNQ5</accession>
<evidence type="ECO:0000313" key="4">
    <source>
        <dbReference type="Proteomes" id="UP000553766"/>
    </source>
</evidence>
<dbReference type="EMBL" id="JACIJS010000006">
    <property type="protein sequence ID" value="MBB5516251.1"/>
    <property type="molecule type" value="Genomic_DNA"/>
</dbReference>
<dbReference type="GO" id="GO:0016853">
    <property type="term" value="F:isomerase activity"/>
    <property type="evidence" value="ECO:0007669"/>
    <property type="project" value="TreeGrafter"/>
</dbReference>
<evidence type="ECO:0000313" key="3">
    <source>
        <dbReference type="EMBL" id="MBB5516251.1"/>
    </source>
</evidence>
<dbReference type="AlphaFoldDB" id="A0A840WNQ5"/>
<dbReference type="GO" id="GO:0005737">
    <property type="term" value="C:cytoplasm"/>
    <property type="evidence" value="ECO:0007669"/>
    <property type="project" value="TreeGrafter"/>
</dbReference>
<dbReference type="PIRSF" id="PIRSF016184">
    <property type="entry name" value="PhzC_PhzF"/>
    <property type="match status" value="1"/>
</dbReference>
<dbReference type="NCBIfam" id="TIGR00654">
    <property type="entry name" value="PhzF_family"/>
    <property type="match status" value="1"/>
</dbReference>
<gene>
    <name evidence="3" type="ORF">FHS89_002277</name>
</gene>
<organism evidence="3 4">
    <name type="scientific">Rubricella aquisinus</name>
    <dbReference type="NCBI Taxonomy" id="2028108"/>
    <lineage>
        <taxon>Bacteria</taxon>
        <taxon>Pseudomonadati</taxon>
        <taxon>Pseudomonadota</taxon>
        <taxon>Alphaproteobacteria</taxon>
        <taxon>Rhodobacterales</taxon>
        <taxon>Paracoccaceae</taxon>
        <taxon>Rubricella</taxon>
    </lineage>
</organism>
<dbReference type="Gene3D" id="3.10.310.10">
    <property type="entry name" value="Diaminopimelate Epimerase, Chain A, domain 1"/>
    <property type="match status" value="2"/>
</dbReference>
<dbReference type="InterPro" id="IPR003719">
    <property type="entry name" value="Phenazine_PhzF-like"/>
</dbReference>
<reference evidence="3 4" key="1">
    <citation type="submission" date="2020-08" db="EMBL/GenBank/DDBJ databases">
        <title>Genomic Encyclopedia of Type Strains, Phase IV (KMG-IV): sequencing the most valuable type-strain genomes for metagenomic binning, comparative biology and taxonomic classification.</title>
        <authorList>
            <person name="Goeker M."/>
        </authorList>
    </citation>
    <scope>NUCLEOTIDE SEQUENCE [LARGE SCALE GENOMIC DNA]</scope>
    <source>
        <strain evidence="3 4">DSM 103377</strain>
    </source>
</reference>
<feature type="active site" evidence="2">
    <location>
        <position position="47"/>
    </location>
</feature>
<comment type="similarity">
    <text evidence="1">Belongs to the PhzF family.</text>
</comment>
<dbReference type="Proteomes" id="UP000553766">
    <property type="component" value="Unassembled WGS sequence"/>
</dbReference>
<dbReference type="PANTHER" id="PTHR13774">
    <property type="entry name" value="PHENAZINE BIOSYNTHESIS PROTEIN"/>
    <property type="match status" value="1"/>
</dbReference>
<dbReference type="Pfam" id="PF02567">
    <property type="entry name" value="PhzC-PhzF"/>
    <property type="match status" value="1"/>
</dbReference>
<evidence type="ECO:0000256" key="1">
    <source>
        <dbReference type="ARBA" id="ARBA00008270"/>
    </source>
</evidence>
<comment type="caution">
    <text evidence="3">The sequence shown here is derived from an EMBL/GenBank/DDBJ whole genome shotgun (WGS) entry which is preliminary data.</text>
</comment>
<evidence type="ECO:0000256" key="2">
    <source>
        <dbReference type="PIRSR" id="PIRSR016184-1"/>
    </source>
</evidence>
<dbReference type="PANTHER" id="PTHR13774:SF32">
    <property type="entry name" value="ANTISENSE-ENHANCING SEQUENCE 1"/>
    <property type="match status" value="1"/>
</dbReference>
<keyword evidence="4" id="KW-1185">Reference proteome</keyword>
<sequence length="281" mass="30325">MRSRPFIQCDVFTDTPTRGNGLAVVMDGTGLSDAEMQAFAAWTNLAETTFLLPARSDEADYTLRIFTPTREMPFAGHPTLGSCAAWLHLGGQPKEPGIVRQDCGVGVVEIDLTGPVPAFVAPATAIRPMDPDMRAAILSTLDIPEDRVRHTAELDNGPVWQMIELASAEDVLRAEAMRVRWPEFKAIGLFGAYPDGADCAYEVRMLAPSSGMAEDPITGSLNAAIALWLQNEGRLTGPLTASQGQKIGRKGRVHILPHPSHDGRVLIGGETQMLIEGTVRI</sequence>
<name>A0A840WNQ5_9RHOB</name>
<dbReference type="RefSeq" id="WP_184011664.1">
    <property type="nucleotide sequence ID" value="NZ_JACIJS010000006.1"/>
</dbReference>
<protein>
    <submittedName>
        <fullName evidence="3">PhzF family phenazine biosynthesis protein</fullName>
    </submittedName>
</protein>
<proteinExistence type="inferred from homology"/>
<dbReference type="SUPFAM" id="SSF54506">
    <property type="entry name" value="Diaminopimelate epimerase-like"/>
    <property type="match status" value="1"/>
</dbReference>